<keyword evidence="9" id="KW-1185">Reference proteome</keyword>
<evidence type="ECO:0000313" key="9">
    <source>
        <dbReference type="Proteomes" id="UP001153636"/>
    </source>
</evidence>
<dbReference type="InterPro" id="IPR007257">
    <property type="entry name" value="GINS_Psf2"/>
</dbReference>
<dbReference type="GO" id="GO:0071162">
    <property type="term" value="C:CMG complex"/>
    <property type="evidence" value="ECO:0007669"/>
    <property type="project" value="UniProtKB-ARBA"/>
</dbReference>
<reference evidence="8" key="1">
    <citation type="submission" date="2022-01" db="EMBL/GenBank/DDBJ databases">
        <authorList>
            <person name="King R."/>
        </authorList>
    </citation>
    <scope>NUCLEOTIDE SEQUENCE</scope>
</reference>
<dbReference type="Pfam" id="PF25005">
    <property type="entry name" value="PSF2_N"/>
    <property type="match status" value="1"/>
</dbReference>
<comment type="subcellular location">
    <subcellularLocation>
        <location evidence="1 5">Nucleus</location>
    </subcellularLocation>
</comment>
<dbReference type="GO" id="GO:0006260">
    <property type="term" value="P:DNA replication"/>
    <property type="evidence" value="ECO:0007669"/>
    <property type="project" value="UniProtKB-KW"/>
</dbReference>
<evidence type="ECO:0000259" key="6">
    <source>
        <dbReference type="Pfam" id="PF05916"/>
    </source>
</evidence>
<gene>
    <name evidence="8" type="ORF">PSYICH_LOCUS5247</name>
</gene>
<dbReference type="Pfam" id="PF05916">
    <property type="entry name" value="Sld5"/>
    <property type="match status" value="1"/>
</dbReference>
<comment type="similarity">
    <text evidence="2 5">Belongs to the GINS2/PSF2 family.</text>
</comment>
<sequence length="209" mass="23809">MDPDELEFLGEKVYVSIIPTFNNDGIHLISGDLGPFRASLPVNVPLWVAVSLKRQKKCKIQPPDWMDMQKLEYIKEQEKQSSGFTKMPSDHYMVEAKLLLECAPDDIPRADEVRTIIKDIWDIRMSKIRSSVTKLVKNSDFYAAVDNLTVMEINSVRPILPHALDHLFRMKNTEKTRPTQSSNVSSFLLSKRASTSFHLSPVTSSNTED</sequence>
<accession>A0A9P0CPJ6</accession>
<dbReference type="EMBL" id="OV651828">
    <property type="protein sequence ID" value="CAH1104273.1"/>
    <property type="molecule type" value="Genomic_DNA"/>
</dbReference>
<evidence type="ECO:0000313" key="8">
    <source>
        <dbReference type="EMBL" id="CAH1104273.1"/>
    </source>
</evidence>
<evidence type="ECO:0000259" key="7">
    <source>
        <dbReference type="Pfam" id="PF25005"/>
    </source>
</evidence>
<dbReference type="SUPFAM" id="SSF160059">
    <property type="entry name" value="PriA/YqbF domain"/>
    <property type="match status" value="1"/>
</dbReference>
<dbReference type="Proteomes" id="UP001153636">
    <property type="component" value="Chromosome 16"/>
</dbReference>
<feature type="domain" description="DNA replication complex GINS protein PSF2 N-terminal" evidence="7">
    <location>
        <begin position="2"/>
        <end position="61"/>
    </location>
</feature>
<dbReference type="CDD" id="cd21694">
    <property type="entry name" value="GINS_B_Psf2"/>
    <property type="match status" value="1"/>
</dbReference>
<keyword evidence="4 5" id="KW-0539">Nucleus</keyword>
<keyword evidence="3 5" id="KW-0235">DNA replication</keyword>
<dbReference type="GO" id="GO:0000811">
    <property type="term" value="C:GINS complex"/>
    <property type="evidence" value="ECO:0007669"/>
    <property type="project" value="TreeGrafter"/>
</dbReference>
<name>A0A9P0CPJ6_9CUCU</name>
<proteinExistence type="inferred from homology"/>
<dbReference type="PIRSF" id="PIRSF028998">
    <property type="entry name" value="GINS_Psf2_subgr"/>
    <property type="match status" value="1"/>
</dbReference>
<evidence type="ECO:0000256" key="1">
    <source>
        <dbReference type="ARBA" id="ARBA00004123"/>
    </source>
</evidence>
<evidence type="ECO:0000256" key="3">
    <source>
        <dbReference type="ARBA" id="ARBA00022705"/>
    </source>
</evidence>
<dbReference type="Gene3D" id="1.20.58.1020">
    <property type="match status" value="1"/>
</dbReference>
<organism evidence="8 9">
    <name type="scientific">Psylliodes chrysocephalus</name>
    <dbReference type="NCBI Taxonomy" id="3402493"/>
    <lineage>
        <taxon>Eukaryota</taxon>
        <taxon>Metazoa</taxon>
        <taxon>Ecdysozoa</taxon>
        <taxon>Arthropoda</taxon>
        <taxon>Hexapoda</taxon>
        <taxon>Insecta</taxon>
        <taxon>Pterygota</taxon>
        <taxon>Neoptera</taxon>
        <taxon>Endopterygota</taxon>
        <taxon>Coleoptera</taxon>
        <taxon>Polyphaga</taxon>
        <taxon>Cucujiformia</taxon>
        <taxon>Chrysomeloidea</taxon>
        <taxon>Chrysomelidae</taxon>
        <taxon>Galerucinae</taxon>
        <taxon>Alticini</taxon>
        <taxon>Psylliodes</taxon>
    </lineage>
</organism>
<dbReference type="FunFam" id="3.40.5.50:FF:000001">
    <property type="entry name" value="DNA replication complex GINS protein PSF2"/>
    <property type="match status" value="1"/>
</dbReference>
<dbReference type="InterPro" id="IPR056784">
    <property type="entry name" value="PSF2_N"/>
</dbReference>
<dbReference type="OrthoDB" id="1938138at2759"/>
<dbReference type="Gene3D" id="3.40.5.50">
    <property type="match status" value="1"/>
</dbReference>
<protein>
    <recommendedName>
        <fullName evidence="5">DNA replication complex GINS protein PSF2</fullName>
    </recommendedName>
</protein>
<dbReference type="PANTHER" id="PTHR12772:SF0">
    <property type="entry name" value="DNA REPLICATION COMPLEX GINS PROTEIN PSF2"/>
    <property type="match status" value="1"/>
</dbReference>
<dbReference type="CDD" id="cd11712">
    <property type="entry name" value="GINS_A_psf2"/>
    <property type="match status" value="1"/>
</dbReference>
<evidence type="ECO:0000256" key="4">
    <source>
        <dbReference type="ARBA" id="ARBA00023242"/>
    </source>
</evidence>
<evidence type="ECO:0000256" key="2">
    <source>
        <dbReference type="ARBA" id="ARBA00010565"/>
    </source>
</evidence>
<feature type="domain" description="GINS subunit" evidence="6">
    <location>
        <begin position="65"/>
        <end position="167"/>
    </location>
</feature>
<dbReference type="InterPro" id="IPR021151">
    <property type="entry name" value="GINS_A"/>
</dbReference>
<dbReference type="GO" id="GO:0000727">
    <property type="term" value="P:double-strand break repair via break-induced replication"/>
    <property type="evidence" value="ECO:0007669"/>
    <property type="project" value="TreeGrafter"/>
</dbReference>
<dbReference type="InterPro" id="IPR036224">
    <property type="entry name" value="GINS_bundle-like_dom_sf"/>
</dbReference>
<dbReference type="SUPFAM" id="SSF158573">
    <property type="entry name" value="GINS helical bundle-like"/>
    <property type="match status" value="1"/>
</dbReference>
<comment type="subunit">
    <text evidence="5">Component of the GINS complex.</text>
</comment>
<evidence type="ECO:0000256" key="5">
    <source>
        <dbReference type="PIRNR" id="PIRNR028998"/>
    </source>
</evidence>
<dbReference type="PANTHER" id="PTHR12772">
    <property type="entry name" value="DNA REPLICATION COMPLEX GINS PROTEIN PSF2"/>
    <property type="match status" value="1"/>
</dbReference>
<dbReference type="FunFam" id="1.20.58.1020:FF:000001">
    <property type="entry name" value="DNA replication complex GINS protein PSF2"/>
    <property type="match status" value="1"/>
</dbReference>
<dbReference type="AlphaFoldDB" id="A0A9P0CPJ6"/>